<evidence type="ECO:0000313" key="1">
    <source>
        <dbReference type="EMBL" id="JAH13239.1"/>
    </source>
</evidence>
<proteinExistence type="predicted"/>
<reference evidence="1" key="1">
    <citation type="submission" date="2014-11" db="EMBL/GenBank/DDBJ databases">
        <authorList>
            <person name="Amaro Gonzalez C."/>
        </authorList>
    </citation>
    <scope>NUCLEOTIDE SEQUENCE</scope>
</reference>
<protein>
    <submittedName>
        <fullName evidence="1">Uncharacterized protein</fullName>
    </submittedName>
</protein>
<sequence>MHFSTLMARLGRPVPVLLNDVCLSADPRSRQVRRLQGDFFKVGLVTGFQSR</sequence>
<dbReference type="AlphaFoldDB" id="A0A0E9Q934"/>
<organism evidence="1">
    <name type="scientific">Anguilla anguilla</name>
    <name type="common">European freshwater eel</name>
    <name type="synonym">Muraena anguilla</name>
    <dbReference type="NCBI Taxonomy" id="7936"/>
    <lineage>
        <taxon>Eukaryota</taxon>
        <taxon>Metazoa</taxon>
        <taxon>Chordata</taxon>
        <taxon>Craniata</taxon>
        <taxon>Vertebrata</taxon>
        <taxon>Euteleostomi</taxon>
        <taxon>Actinopterygii</taxon>
        <taxon>Neopterygii</taxon>
        <taxon>Teleostei</taxon>
        <taxon>Anguilliformes</taxon>
        <taxon>Anguillidae</taxon>
        <taxon>Anguilla</taxon>
    </lineage>
</organism>
<dbReference type="EMBL" id="GBXM01095338">
    <property type="protein sequence ID" value="JAH13239.1"/>
    <property type="molecule type" value="Transcribed_RNA"/>
</dbReference>
<reference evidence="1" key="2">
    <citation type="journal article" date="2015" name="Fish Shellfish Immunol.">
        <title>Early steps in the European eel (Anguilla anguilla)-Vibrio vulnificus interaction in the gills: Role of the RtxA13 toxin.</title>
        <authorList>
            <person name="Callol A."/>
            <person name="Pajuelo D."/>
            <person name="Ebbesson L."/>
            <person name="Teles M."/>
            <person name="MacKenzie S."/>
            <person name="Amaro C."/>
        </authorList>
    </citation>
    <scope>NUCLEOTIDE SEQUENCE</scope>
</reference>
<accession>A0A0E9Q934</accession>
<name>A0A0E9Q934_ANGAN</name>